<keyword evidence="1" id="KW-1133">Transmembrane helix</keyword>
<keyword evidence="3" id="KW-1185">Reference proteome</keyword>
<proteinExistence type="predicted"/>
<sequence length="431" mass="48969">MENPVEKRILEEYNKIDSYRSNDFMFRKLDWTSYEWQGALRGPAGTELEGGIYHVRLLFPKEYPWEEPSFIFLTENGSFNIETKVRLKWEPSRRVRQAFLELIELMTTCPHFNSGSVEHKEERRRLAKKSSVAAPKFGTDERQKLIDVNHQYMQRETRNTSLTQRCEEEVVVVVDRVGPTQMESDRSVIVEDKCNINNSGEKRILDEYDDIKSKPSDDFTCLKLGWKNYEWQFAIRGPRGTEFDGGIYHGMVTFSEGYPSNPPSIAFLTKNGCFDIQTVISLSRFSNWQPSLSVREILVAFIEEMATNPNGGLVPGENSREERRSLAIQSRAVAPKYGTFARQQVIDEIHQFMLDNTPLSVPQVIPVPSQASNGTGGGSFVNSIVGNTFIVNGSERVGIFRVENYGGFFGGVFLVILCSVVFLFIGRSSTA</sequence>
<dbReference type="GeneID" id="103340340"/>
<dbReference type="InterPro" id="IPR016135">
    <property type="entry name" value="UBQ-conjugating_enzyme/RWD"/>
</dbReference>
<gene>
    <name evidence="4" type="primary">LOC103340340</name>
</gene>
<dbReference type="Proteomes" id="UP000694861">
    <property type="component" value="Linkage group LG8"/>
</dbReference>
<keyword evidence="1" id="KW-0812">Transmembrane</keyword>
<name>A0ABM0PN27_PRUMU</name>
<reference evidence="4" key="2">
    <citation type="submission" date="2025-08" db="UniProtKB">
        <authorList>
            <consortium name="RefSeq"/>
        </authorList>
    </citation>
    <scope>IDENTIFICATION</scope>
</reference>
<dbReference type="Gene3D" id="3.10.110.10">
    <property type="entry name" value="Ubiquitin Conjugating Enzyme"/>
    <property type="match status" value="2"/>
</dbReference>
<dbReference type="RefSeq" id="XP_008241963.1">
    <property type="nucleotide sequence ID" value="XM_008243741.2"/>
</dbReference>
<evidence type="ECO:0000256" key="1">
    <source>
        <dbReference type="SAM" id="Phobius"/>
    </source>
</evidence>
<evidence type="ECO:0000259" key="2">
    <source>
        <dbReference type="PROSITE" id="PS50127"/>
    </source>
</evidence>
<dbReference type="InterPro" id="IPR000608">
    <property type="entry name" value="UBC"/>
</dbReference>
<accession>A0ABM0PN27</accession>
<evidence type="ECO:0000313" key="4">
    <source>
        <dbReference type="RefSeq" id="XP_008241963.1"/>
    </source>
</evidence>
<dbReference type="PANTHER" id="PTHR24067">
    <property type="entry name" value="UBIQUITIN-CONJUGATING ENZYME E2"/>
    <property type="match status" value="1"/>
</dbReference>
<feature type="transmembrane region" description="Helical" evidence="1">
    <location>
        <begin position="405"/>
        <end position="425"/>
    </location>
</feature>
<feature type="domain" description="UBC core" evidence="2">
    <location>
        <begin position="199"/>
        <end position="350"/>
    </location>
</feature>
<dbReference type="SUPFAM" id="SSF54495">
    <property type="entry name" value="UBC-like"/>
    <property type="match status" value="2"/>
</dbReference>
<dbReference type="PROSITE" id="PS50127">
    <property type="entry name" value="UBC_2"/>
    <property type="match status" value="2"/>
</dbReference>
<keyword evidence="1" id="KW-0472">Membrane</keyword>
<feature type="domain" description="UBC core" evidence="2">
    <location>
        <begin position="4"/>
        <end position="146"/>
    </location>
</feature>
<dbReference type="SMART" id="SM00212">
    <property type="entry name" value="UBCc"/>
    <property type="match status" value="2"/>
</dbReference>
<reference evidence="3" key="1">
    <citation type="journal article" date="2012" name="Nat. Commun.">
        <title>The genome of Prunus mume.</title>
        <authorList>
            <person name="Zhang Q."/>
            <person name="Chen W."/>
            <person name="Sun L."/>
            <person name="Zhao F."/>
            <person name="Huang B."/>
            <person name="Yang W."/>
            <person name="Tao Y."/>
            <person name="Wang J."/>
            <person name="Yuan Z."/>
            <person name="Fan G."/>
            <person name="Xing Z."/>
            <person name="Han C."/>
            <person name="Pan H."/>
            <person name="Zhong X."/>
            <person name="Shi W."/>
            <person name="Liang X."/>
            <person name="Du D."/>
            <person name="Sun F."/>
            <person name="Xu Z."/>
            <person name="Hao R."/>
            <person name="Lv T."/>
            <person name="Lv Y."/>
            <person name="Zheng Z."/>
            <person name="Sun M."/>
            <person name="Luo L."/>
            <person name="Cai M."/>
            <person name="Gao Y."/>
            <person name="Wang J."/>
            <person name="Yin Y."/>
            <person name="Xu X."/>
            <person name="Cheng T."/>
            <person name="Wang J."/>
        </authorList>
    </citation>
    <scope>NUCLEOTIDE SEQUENCE [LARGE SCALE GENOMIC DNA]</scope>
</reference>
<protein>
    <submittedName>
        <fullName evidence="4">Ubiquitin-conjugating enzyme E2 J2-like</fullName>
    </submittedName>
</protein>
<dbReference type="InterPro" id="IPR050113">
    <property type="entry name" value="Ub_conjugating_enzyme"/>
</dbReference>
<evidence type="ECO:0000313" key="3">
    <source>
        <dbReference type="Proteomes" id="UP000694861"/>
    </source>
</evidence>
<dbReference type="Pfam" id="PF00179">
    <property type="entry name" value="UQ_con"/>
    <property type="match status" value="2"/>
</dbReference>
<organism evidence="3 4">
    <name type="scientific">Prunus mume</name>
    <name type="common">Japanese apricot</name>
    <name type="synonym">Armeniaca mume</name>
    <dbReference type="NCBI Taxonomy" id="102107"/>
    <lineage>
        <taxon>Eukaryota</taxon>
        <taxon>Viridiplantae</taxon>
        <taxon>Streptophyta</taxon>
        <taxon>Embryophyta</taxon>
        <taxon>Tracheophyta</taxon>
        <taxon>Spermatophyta</taxon>
        <taxon>Magnoliopsida</taxon>
        <taxon>eudicotyledons</taxon>
        <taxon>Gunneridae</taxon>
        <taxon>Pentapetalae</taxon>
        <taxon>rosids</taxon>
        <taxon>fabids</taxon>
        <taxon>Rosales</taxon>
        <taxon>Rosaceae</taxon>
        <taxon>Amygdaloideae</taxon>
        <taxon>Amygdaleae</taxon>
        <taxon>Prunus</taxon>
    </lineage>
</organism>